<evidence type="ECO:0000256" key="1">
    <source>
        <dbReference type="SAM" id="Phobius"/>
    </source>
</evidence>
<keyword evidence="3" id="KW-1185">Reference proteome</keyword>
<evidence type="ECO:0008006" key="4">
    <source>
        <dbReference type="Google" id="ProtNLM"/>
    </source>
</evidence>
<organism evidence="2 3">
    <name type="scientific">Emiliania huxleyi (strain CCMP1516)</name>
    <dbReference type="NCBI Taxonomy" id="280463"/>
    <lineage>
        <taxon>Eukaryota</taxon>
        <taxon>Haptista</taxon>
        <taxon>Haptophyta</taxon>
        <taxon>Prymnesiophyceae</taxon>
        <taxon>Isochrysidales</taxon>
        <taxon>Noelaerhabdaceae</taxon>
        <taxon>Emiliania</taxon>
    </lineage>
</organism>
<keyword evidence="1" id="KW-0812">Transmembrane</keyword>
<dbReference type="GeneID" id="17254836"/>
<feature type="transmembrane region" description="Helical" evidence="1">
    <location>
        <begin position="59"/>
        <end position="82"/>
    </location>
</feature>
<keyword evidence="1" id="KW-1133">Transmembrane helix</keyword>
<proteinExistence type="predicted"/>
<reference evidence="2" key="2">
    <citation type="submission" date="2024-10" db="UniProtKB">
        <authorList>
            <consortium name="EnsemblProtists"/>
        </authorList>
    </citation>
    <scope>IDENTIFICATION</scope>
</reference>
<protein>
    <recommendedName>
        <fullName evidence="4">EF-hand domain-containing protein</fullName>
    </recommendedName>
</protein>
<dbReference type="PROSITE" id="PS00018">
    <property type="entry name" value="EF_HAND_1"/>
    <property type="match status" value="1"/>
</dbReference>
<dbReference type="KEGG" id="ehx:EMIHUDRAFT_124949"/>
<dbReference type="RefSeq" id="XP_005761113.1">
    <property type="nucleotide sequence ID" value="XM_005761056.1"/>
</dbReference>
<sequence>KGALVALHAQLDVDGEGTVSLGEFEAGWEEVLDAVMEQALVAESHPRALVAAGFSARQILLYGLALLAMVSLGAAFILVALSGWRRESLSAMVVESGLIAAVGGITARYREKSDAEKTAEELSRIVNDAVAGAEAASKPKQD</sequence>
<name>A0A0D3IBP9_EMIH1</name>
<dbReference type="Proteomes" id="UP000013827">
    <property type="component" value="Unassembled WGS sequence"/>
</dbReference>
<evidence type="ECO:0000313" key="2">
    <source>
        <dbReference type="EnsemblProtists" id="EOD08684"/>
    </source>
</evidence>
<accession>A0A0D3IBP9</accession>
<dbReference type="EnsemblProtists" id="EOD08684">
    <property type="protein sequence ID" value="EOD08684"/>
    <property type="gene ID" value="EMIHUDRAFT_124949"/>
</dbReference>
<dbReference type="PaxDb" id="2903-EOD08684"/>
<dbReference type="AlphaFoldDB" id="A0A0D3IBP9"/>
<reference evidence="3" key="1">
    <citation type="journal article" date="2013" name="Nature">
        <title>Pan genome of the phytoplankton Emiliania underpins its global distribution.</title>
        <authorList>
            <person name="Read B.A."/>
            <person name="Kegel J."/>
            <person name="Klute M.J."/>
            <person name="Kuo A."/>
            <person name="Lefebvre S.C."/>
            <person name="Maumus F."/>
            <person name="Mayer C."/>
            <person name="Miller J."/>
            <person name="Monier A."/>
            <person name="Salamov A."/>
            <person name="Young J."/>
            <person name="Aguilar M."/>
            <person name="Claverie J.M."/>
            <person name="Frickenhaus S."/>
            <person name="Gonzalez K."/>
            <person name="Herman E.K."/>
            <person name="Lin Y.C."/>
            <person name="Napier J."/>
            <person name="Ogata H."/>
            <person name="Sarno A.F."/>
            <person name="Shmutz J."/>
            <person name="Schroeder D."/>
            <person name="de Vargas C."/>
            <person name="Verret F."/>
            <person name="von Dassow P."/>
            <person name="Valentin K."/>
            <person name="Van de Peer Y."/>
            <person name="Wheeler G."/>
            <person name="Dacks J.B."/>
            <person name="Delwiche C.F."/>
            <person name="Dyhrman S.T."/>
            <person name="Glockner G."/>
            <person name="John U."/>
            <person name="Richards T."/>
            <person name="Worden A.Z."/>
            <person name="Zhang X."/>
            <person name="Grigoriev I.V."/>
            <person name="Allen A.E."/>
            <person name="Bidle K."/>
            <person name="Borodovsky M."/>
            <person name="Bowler C."/>
            <person name="Brownlee C."/>
            <person name="Cock J.M."/>
            <person name="Elias M."/>
            <person name="Gladyshev V.N."/>
            <person name="Groth M."/>
            <person name="Guda C."/>
            <person name="Hadaegh A."/>
            <person name="Iglesias-Rodriguez M.D."/>
            <person name="Jenkins J."/>
            <person name="Jones B.M."/>
            <person name="Lawson T."/>
            <person name="Leese F."/>
            <person name="Lindquist E."/>
            <person name="Lobanov A."/>
            <person name="Lomsadze A."/>
            <person name="Malik S.B."/>
            <person name="Marsh M.E."/>
            <person name="Mackinder L."/>
            <person name="Mock T."/>
            <person name="Mueller-Roeber B."/>
            <person name="Pagarete A."/>
            <person name="Parker M."/>
            <person name="Probert I."/>
            <person name="Quesneville H."/>
            <person name="Raines C."/>
            <person name="Rensing S.A."/>
            <person name="Riano-Pachon D.M."/>
            <person name="Richier S."/>
            <person name="Rokitta S."/>
            <person name="Shiraiwa Y."/>
            <person name="Soanes D.M."/>
            <person name="van der Giezen M."/>
            <person name="Wahlund T.M."/>
            <person name="Williams B."/>
            <person name="Wilson W."/>
            <person name="Wolfe G."/>
            <person name="Wurch L.L."/>
        </authorList>
    </citation>
    <scope>NUCLEOTIDE SEQUENCE</scope>
</reference>
<dbReference type="InterPro" id="IPR018247">
    <property type="entry name" value="EF_Hand_1_Ca_BS"/>
</dbReference>
<dbReference type="HOGENOM" id="CLU_1820866_0_0_1"/>
<keyword evidence="1" id="KW-0472">Membrane</keyword>
<evidence type="ECO:0000313" key="3">
    <source>
        <dbReference type="Proteomes" id="UP000013827"/>
    </source>
</evidence>